<dbReference type="EMBL" id="JAGFNY010000031">
    <property type="protein sequence ID" value="MBW7570829.1"/>
    <property type="molecule type" value="Genomic_DNA"/>
</dbReference>
<sequence length="689" mass="78310">MSNTKQPTYEELMEMLQKERSKNAQLLKNIEEKDAQIANFKEVVAPILKEAFHSTSLIAKELNKYCFNIDDLLIKDLTEQIAFTADNLFKWANLAKSYFLQTPMAPTGKDLNGNIPPQGDVDLEKAKEEQANVAGSLGNFITKISKTSTILNKVLGSVSEDRKAQLSKTQQAAVEISKTPSKKRVEKAKTKSKGRVSKTRNPDKVTNAKLDKNTCHCGGSLESLGQLKDKLFSHINKAQQLLQDTENLHDAAICNKCGHVHIAISEEQNVPVIPNRQLSCETCIDIGYASVNGIPLNKFVSALGRIQGFGNDTFYYNMHDFADIYIRPLFDMVENAAKRADTIQVDETPFDCLEAQGKRQAPADVTSLEIDTKNYVLALTAPRFAKEQFCLYYYLRNRSKDAIKELINKDYKFKTICTDGYPGYDALLKDEHPNAKHQSCLIHFRREIIKAIDPKGFADELDELEIPLAIEKLAKDFKDDNATILLFMVLEALSKIYSYESSMNSDSEADFKARVECRTSGPVRKLMDCIDTIMTKLSEGRIELRGSTYVKAKSDPFAKACTYYMNNRDKLRTFLDDGAVQADTNLVEGCIRPLTLLRKGIYHKVNPEYSKDMAMLFTVYQTAERVGIEDIHSYLRYYCHALFKHCYEKQWTQAYADGTHIDKQIKSWDMKKLSEGFDFEKWNLVNYKQ</sequence>
<comment type="caution">
    <text evidence="4">The sequence shown here is derived from an EMBL/GenBank/DDBJ whole genome shotgun (WGS) entry which is preliminary data.</text>
</comment>
<dbReference type="InterPro" id="IPR004291">
    <property type="entry name" value="Transposase_IS66_central"/>
</dbReference>
<evidence type="ECO:0000313" key="5">
    <source>
        <dbReference type="Proteomes" id="UP000731465"/>
    </source>
</evidence>
<protein>
    <submittedName>
        <fullName evidence="4">Transposase</fullName>
    </submittedName>
</protein>
<dbReference type="PANTHER" id="PTHR33678:SF1">
    <property type="entry name" value="BLL1576 PROTEIN"/>
    <property type="match status" value="1"/>
</dbReference>
<gene>
    <name evidence="4" type="ORF">J5V48_07980</name>
</gene>
<feature type="coiled-coil region" evidence="1">
    <location>
        <begin position="9"/>
        <end position="43"/>
    </location>
</feature>
<feature type="domain" description="Transposase IS66 central" evidence="3">
    <location>
        <begin position="294"/>
        <end position="601"/>
    </location>
</feature>
<dbReference type="RefSeq" id="WP_219938054.1">
    <property type="nucleotide sequence ID" value="NZ_JAGFNY010000031.1"/>
</dbReference>
<keyword evidence="1" id="KW-0175">Coiled coil</keyword>
<evidence type="ECO:0000313" key="4">
    <source>
        <dbReference type="EMBL" id="MBW7570829.1"/>
    </source>
</evidence>
<name>A0ABS7DHR0_9GAMM</name>
<feature type="region of interest" description="Disordered" evidence="2">
    <location>
        <begin position="171"/>
        <end position="204"/>
    </location>
</feature>
<dbReference type="Proteomes" id="UP000731465">
    <property type="component" value="Unassembled WGS sequence"/>
</dbReference>
<evidence type="ECO:0000259" key="3">
    <source>
        <dbReference type="Pfam" id="PF03050"/>
    </source>
</evidence>
<dbReference type="Pfam" id="PF03050">
    <property type="entry name" value="DDE_Tnp_IS66"/>
    <property type="match status" value="1"/>
</dbReference>
<reference evidence="4 5" key="1">
    <citation type="submission" date="2021-03" db="EMBL/GenBank/DDBJ databases">
        <title>Succinivibrio sp. nov. isolated from feces of cow.</title>
        <authorList>
            <person name="Choi J.-Y."/>
        </authorList>
    </citation>
    <scope>NUCLEOTIDE SEQUENCE [LARGE SCALE GENOMIC DNA]</scope>
    <source>
        <strain evidence="4 5">AGMB01872</strain>
    </source>
</reference>
<dbReference type="InterPro" id="IPR052344">
    <property type="entry name" value="Transposase-related"/>
</dbReference>
<dbReference type="PANTHER" id="PTHR33678">
    <property type="entry name" value="BLL1576 PROTEIN"/>
    <property type="match status" value="1"/>
</dbReference>
<proteinExistence type="predicted"/>
<evidence type="ECO:0000256" key="2">
    <source>
        <dbReference type="SAM" id="MobiDB-lite"/>
    </source>
</evidence>
<keyword evidence="5" id="KW-1185">Reference proteome</keyword>
<feature type="compositionally biased region" description="Basic residues" evidence="2">
    <location>
        <begin position="180"/>
        <end position="198"/>
    </location>
</feature>
<organism evidence="4 5">
    <name type="scientific">Succinivibrio faecicola</name>
    <dbReference type="NCBI Taxonomy" id="2820300"/>
    <lineage>
        <taxon>Bacteria</taxon>
        <taxon>Pseudomonadati</taxon>
        <taxon>Pseudomonadota</taxon>
        <taxon>Gammaproteobacteria</taxon>
        <taxon>Aeromonadales</taxon>
        <taxon>Succinivibrionaceae</taxon>
        <taxon>Succinivibrio</taxon>
    </lineage>
</organism>
<evidence type="ECO:0000256" key="1">
    <source>
        <dbReference type="SAM" id="Coils"/>
    </source>
</evidence>
<accession>A0ABS7DHR0</accession>